<dbReference type="AlphaFoldDB" id="A0AA47JGB6"/>
<protein>
    <recommendedName>
        <fullName evidence="3">Acid phosphatase</fullName>
    </recommendedName>
</protein>
<evidence type="ECO:0000313" key="2">
    <source>
        <dbReference type="Proteomes" id="UP001156560"/>
    </source>
</evidence>
<evidence type="ECO:0000313" key="1">
    <source>
        <dbReference type="EMBL" id="WAT90292.1"/>
    </source>
</evidence>
<dbReference type="RefSeq" id="WP_069537313.1">
    <property type="nucleotide sequence ID" value="NZ_CP114194.1"/>
</dbReference>
<proteinExistence type="predicted"/>
<evidence type="ECO:0008006" key="3">
    <source>
        <dbReference type="Google" id="ProtNLM"/>
    </source>
</evidence>
<dbReference type="Proteomes" id="UP001156560">
    <property type="component" value="Chromosome 1"/>
</dbReference>
<organism evidence="1 2">
    <name type="scientific">Vibrio parahaemolyticus</name>
    <dbReference type="NCBI Taxonomy" id="670"/>
    <lineage>
        <taxon>Bacteria</taxon>
        <taxon>Pseudomonadati</taxon>
        <taxon>Pseudomonadota</taxon>
        <taxon>Gammaproteobacteria</taxon>
        <taxon>Vibrionales</taxon>
        <taxon>Vibrionaceae</taxon>
        <taxon>Vibrio</taxon>
    </lineage>
</organism>
<reference evidence="1" key="1">
    <citation type="submission" date="2022-12" db="EMBL/GenBank/DDBJ databases">
        <title>Vibrio parahaemolyticus become highly virulent by producing novel Tc toxins.</title>
        <authorList>
            <person name="Yang F."/>
            <person name="You Y."/>
            <person name="Lai Q."/>
            <person name="Xu L."/>
            <person name="Li F."/>
        </authorList>
    </citation>
    <scope>NUCLEOTIDE SEQUENCE</scope>
    <source>
        <strain evidence="1">Vp-HL-202005</strain>
    </source>
</reference>
<dbReference type="PROSITE" id="PS51257">
    <property type="entry name" value="PROKAR_LIPOPROTEIN"/>
    <property type="match status" value="1"/>
</dbReference>
<sequence length="767" mass="83264">MNKVSLLAASVAIALTGCGGSDSGSSSASNGVVITGFDGYFKNAVVFEDTNNNGQWDTQESILGLTDEKGQLTLAAKPEKTLALQTLVPNGAKQKQLIALDAKKYAGTYTVDMDHPSQAMAHEIVFRAPSSSNVISPITDLVAIEMAKDPSITEEDAKANVNKALGGSEEAPIDLYSDFVEGATKNAELHKTAQILTDSKAQNPTNYEKKATEFAQAANQEVDRLVASGENINDPSLRPVITDSTPNSDNLAPETVVNNKLTVNETVEDAAEDKLDKLPKIVKGAAFDGVELNIEGLFKDKDQSLVSTKLTHNLAGTGIEVEKVGNLIVLHPTTVVEKSGDFEIVLTAQDKNSNGDVLSTVSTVFEIEIESANLPPMVVEAEQARLQSIVDGWYLQQGELFEQTLDISGLFQDKDGQITDYSADYVGIEGLSAIEDGNAIVTIKGTPTKAGESGAALTISATDGHTAVQIALSMPEVKEGVTPPPTAHPLEGKTWYYLEHGSDDGDDNDEFDYSRVWCESIKFEGGVVYGNVRSSENRTECTDADTQKEQATYKVENGRLIATFQFEEDGESLTESFAVDVAGDADELAKGAKTIVQRPIALDEKAERYTYFADAANAESRIQVKSDDSYDKRFGYIYLPAEQDNVYDLGMVSFALVEGSQGYKAYINFDVEGKDFSCDTIDEFYKSFTFSGNDLTTPYSQHYIGGSCNTITDEEYDYASIYFDLSQIQSLDVKNIYSFIGYANDKNAEYIEAVKFNIEWTGEGDNE</sequence>
<gene>
    <name evidence="1" type="ORF">O1Q84_00235</name>
</gene>
<accession>A0AA47JGB6</accession>
<name>A0AA47JGB6_VIBPH</name>
<dbReference type="EMBL" id="CP114194">
    <property type="protein sequence ID" value="WAT90292.1"/>
    <property type="molecule type" value="Genomic_DNA"/>
</dbReference>